<protein>
    <submittedName>
        <fullName evidence="2">Uncharacterized protein</fullName>
    </submittedName>
</protein>
<dbReference type="EMBL" id="KZ305073">
    <property type="protein sequence ID" value="PIA30426.1"/>
    <property type="molecule type" value="Genomic_DNA"/>
</dbReference>
<organism evidence="2 3">
    <name type="scientific">Aquilegia coerulea</name>
    <name type="common">Rocky mountain columbine</name>
    <dbReference type="NCBI Taxonomy" id="218851"/>
    <lineage>
        <taxon>Eukaryota</taxon>
        <taxon>Viridiplantae</taxon>
        <taxon>Streptophyta</taxon>
        <taxon>Embryophyta</taxon>
        <taxon>Tracheophyta</taxon>
        <taxon>Spermatophyta</taxon>
        <taxon>Magnoliopsida</taxon>
        <taxon>Ranunculales</taxon>
        <taxon>Ranunculaceae</taxon>
        <taxon>Thalictroideae</taxon>
        <taxon>Aquilegia</taxon>
    </lineage>
</organism>
<name>A0A2G5CGJ7_AQUCA</name>
<proteinExistence type="predicted"/>
<evidence type="ECO:0000256" key="1">
    <source>
        <dbReference type="SAM" id="MobiDB-lite"/>
    </source>
</evidence>
<evidence type="ECO:0000313" key="3">
    <source>
        <dbReference type="Proteomes" id="UP000230069"/>
    </source>
</evidence>
<gene>
    <name evidence="2" type="ORF">AQUCO_05600110v1</name>
</gene>
<dbReference type="AlphaFoldDB" id="A0A2G5CGJ7"/>
<dbReference type="Proteomes" id="UP000230069">
    <property type="component" value="Unassembled WGS sequence"/>
</dbReference>
<evidence type="ECO:0000313" key="2">
    <source>
        <dbReference type="EMBL" id="PIA30426.1"/>
    </source>
</evidence>
<keyword evidence="3" id="KW-1185">Reference proteome</keyword>
<feature type="region of interest" description="Disordered" evidence="1">
    <location>
        <begin position="34"/>
        <end position="66"/>
    </location>
</feature>
<accession>A0A2G5CGJ7</accession>
<reference evidence="2 3" key="1">
    <citation type="submission" date="2017-09" db="EMBL/GenBank/DDBJ databases">
        <title>WGS assembly of Aquilegia coerulea Goldsmith.</title>
        <authorList>
            <person name="Hodges S."/>
            <person name="Kramer E."/>
            <person name="Nordborg M."/>
            <person name="Tomkins J."/>
            <person name="Borevitz J."/>
            <person name="Derieg N."/>
            <person name="Yan J."/>
            <person name="Mihaltcheva S."/>
            <person name="Hayes R.D."/>
            <person name="Rokhsar D."/>
        </authorList>
    </citation>
    <scope>NUCLEOTIDE SEQUENCE [LARGE SCALE GENOMIC DNA]</scope>
    <source>
        <strain evidence="3">cv. Goldsmith</strain>
    </source>
</reference>
<dbReference type="InParanoid" id="A0A2G5CGJ7"/>
<sequence>MVGPAIEIQNPLLLWHYKMTKQAKAKQRKTNLRYKSRVMRPQLQTSSQADREEKKPNQKWNQFSLSGDIRKPIKHLLEGPRDAQVYGP</sequence>